<keyword evidence="3 6" id="KW-0812">Transmembrane</keyword>
<feature type="transmembrane region" description="Helical" evidence="6">
    <location>
        <begin position="46"/>
        <end position="65"/>
    </location>
</feature>
<comment type="similarity">
    <text evidence="2">Belongs to the TMEM229 family.</text>
</comment>
<comment type="caution">
    <text evidence="7">The sequence shown here is derived from an EMBL/GenBank/DDBJ whole genome shotgun (WGS) entry which is preliminary data.</text>
</comment>
<gene>
    <name evidence="7" type="ORF">BSL78_21806</name>
</gene>
<evidence type="ECO:0000256" key="5">
    <source>
        <dbReference type="ARBA" id="ARBA00023136"/>
    </source>
</evidence>
<evidence type="ECO:0000313" key="8">
    <source>
        <dbReference type="Proteomes" id="UP000230750"/>
    </source>
</evidence>
<feature type="transmembrane region" description="Helical" evidence="6">
    <location>
        <begin position="112"/>
        <end position="136"/>
    </location>
</feature>
<feature type="transmembrane region" description="Helical" evidence="6">
    <location>
        <begin position="12"/>
        <end position="34"/>
    </location>
</feature>
<protein>
    <submittedName>
        <fullName evidence="7">Putative transmembrane protein</fullName>
    </submittedName>
</protein>
<dbReference type="Proteomes" id="UP000230750">
    <property type="component" value="Unassembled WGS sequence"/>
</dbReference>
<evidence type="ECO:0000256" key="3">
    <source>
        <dbReference type="ARBA" id="ARBA00022692"/>
    </source>
</evidence>
<dbReference type="AlphaFoldDB" id="A0A2G8K002"/>
<accession>A0A2G8K002</accession>
<organism evidence="7 8">
    <name type="scientific">Stichopus japonicus</name>
    <name type="common">Sea cucumber</name>
    <dbReference type="NCBI Taxonomy" id="307972"/>
    <lineage>
        <taxon>Eukaryota</taxon>
        <taxon>Metazoa</taxon>
        <taxon>Echinodermata</taxon>
        <taxon>Eleutherozoa</taxon>
        <taxon>Echinozoa</taxon>
        <taxon>Holothuroidea</taxon>
        <taxon>Aspidochirotacea</taxon>
        <taxon>Aspidochirotida</taxon>
        <taxon>Stichopodidae</taxon>
        <taxon>Apostichopus</taxon>
    </lineage>
</organism>
<dbReference type="PANTHER" id="PTHR31746">
    <property type="entry name" value="TRANSMEMBRANE PROTEIN 229 FAMILY MEMBER"/>
    <property type="match status" value="1"/>
</dbReference>
<evidence type="ECO:0000256" key="6">
    <source>
        <dbReference type="SAM" id="Phobius"/>
    </source>
</evidence>
<dbReference type="EMBL" id="MRZV01001028">
    <property type="protein sequence ID" value="PIK41328.1"/>
    <property type="molecule type" value="Genomic_DNA"/>
</dbReference>
<dbReference type="GO" id="GO:0016020">
    <property type="term" value="C:membrane"/>
    <property type="evidence" value="ECO:0007669"/>
    <property type="project" value="UniProtKB-SubCell"/>
</dbReference>
<name>A0A2G8K002_STIJA</name>
<evidence type="ECO:0000256" key="2">
    <source>
        <dbReference type="ARBA" id="ARBA00006371"/>
    </source>
</evidence>
<dbReference type="InterPro" id="IPR010540">
    <property type="entry name" value="CmpB_TMEM229"/>
</dbReference>
<feature type="transmembrane region" description="Helical" evidence="6">
    <location>
        <begin position="77"/>
        <end position="100"/>
    </location>
</feature>
<dbReference type="Pfam" id="PF06541">
    <property type="entry name" value="ABC_trans_CmpB"/>
    <property type="match status" value="1"/>
</dbReference>
<keyword evidence="8" id="KW-1185">Reference proteome</keyword>
<evidence type="ECO:0000313" key="7">
    <source>
        <dbReference type="EMBL" id="PIK41328.1"/>
    </source>
</evidence>
<dbReference type="STRING" id="307972.A0A2G8K002"/>
<proteinExistence type="inferred from homology"/>
<comment type="subcellular location">
    <subcellularLocation>
        <location evidence="1">Membrane</location>
        <topology evidence="1">Multi-pass membrane protein</topology>
    </subcellularLocation>
</comment>
<reference evidence="7 8" key="1">
    <citation type="journal article" date="2017" name="PLoS Biol.">
        <title>The sea cucumber genome provides insights into morphological evolution and visceral regeneration.</title>
        <authorList>
            <person name="Zhang X."/>
            <person name="Sun L."/>
            <person name="Yuan J."/>
            <person name="Sun Y."/>
            <person name="Gao Y."/>
            <person name="Zhang L."/>
            <person name="Li S."/>
            <person name="Dai H."/>
            <person name="Hamel J.F."/>
            <person name="Liu C."/>
            <person name="Yu Y."/>
            <person name="Liu S."/>
            <person name="Lin W."/>
            <person name="Guo K."/>
            <person name="Jin S."/>
            <person name="Xu P."/>
            <person name="Storey K.B."/>
            <person name="Huan P."/>
            <person name="Zhang T."/>
            <person name="Zhou Y."/>
            <person name="Zhang J."/>
            <person name="Lin C."/>
            <person name="Li X."/>
            <person name="Xing L."/>
            <person name="Huo D."/>
            <person name="Sun M."/>
            <person name="Wang L."/>
            <person name="Mercier A."/>
            <person name="Li F."/>
            <person name="Yang H."/>
            <person name="Xiang J."/>
        </authorList>
    </citation>
    <scope>NUCLEOTIDE SEQUENCE [LARGE SCALE GENOMIC DNA]</scope>
    <source>
        <strain evidence="7">Shaxun</strain>
        <tissue evidence="7">Muscle</tissue>
    </source>
</reference>
<sequence length="169" mass="19900">MLDQGPVSTWVRFYIYAIHGFATEVMFTAAWEFVVNVNWRFPGVTSVWSLFIYGASTLVIEKMYLSLKETVPLLLRLVIYVCWIYLWEFSTGLLLTQFNACPWDYTPFEWDFFGLITLEYAPAWFFGAFVTEQILIKHTLRLQLGRSVDSDGIESKKRNGTPRRYKKEY</sequence>
<keyword evidence="4 6" id="KW-1133">Transmembrane helix</keyword>
<keyword evidence="5 6" id="KW-0472">Membrane</keyword>
<dbReference type="PANTHER" id="PTHR31746:SF3">
    <property type="entry name" value="TRANSMEMBRANE PROTEIN 229B"/>
    <property type="match status" value="1"/>
</dbReference>
<evidence type="ECO:0000256" key="1">
    <source>
        <dbReference type="ARBA" id="ARBA00004141"/>
    </source>
</evidence>
<evidence type="ECO:0000256" key="4">
    <source>
        <dbReference type="ARBA" id="ARBA00022989"/>
    </source>
</evidence>
<dbReference type="OrthoDB" id="5946847at2759"/>